<evidence type="ECO:0000313" key="2">
    <source>
        <dbReference type="Proteomes" id="UP000190890"/>
    </source>
</evidence>
<gene>
    <name evidence="1" type="ORF">CLPUN_03960</name>
</gene>
<accession>A0A1S8TWZ9</accession>
<name>A0A1S8TWZ9_9CLOT</name>
<evidence type="ECO:0000313" key="1">
    <source>
        <dbReference type="EMBL" id="OOM82257.1"/>
    </source>
</evidence>
<keyword evidence="2" id="KW-1185">Reference proteome</keyword>
<dbReference type="AlphaFoldDB" id="A0A1S8TWZ9"/>
<protein>
    <submittedName>
        <fullName evidence="1">Uncharacterized protein</fullName>
    </submittedName>
</protein>
<dbReference type="EMBL" id="LZZM01000022">
    <property type="protein sequence ID" value="OOM82257.1"/>
    <property type="molecule type" value="Genomic_DNA"/>
</dbReference>
<organism evidence="1 2">
    <name type="scientific">Clostridium puniceum</name>
    <dbReference type="NCBI Taxonomy" id="29367"/>
    <lineage>
        <taxon>Bacteria</taxon>
        <taxon>Bacillati</taxon>
        <taxon>Bacillota</taxon>
        <taxon>Clostridia</taxon>
        <taxon>Eubacteriales</taxon>
        <taxon>Clostridiaceae</taxon>
        <taxon>Clostridium</taxon>
    </lineage>
</organism>
<comment type="caution">
    <text evidence="1">The sequence shown here is derived from an EMBL/GenBank/DDBJ whole genome shotgun (WGS) entry which is preliminary data.</text>
</comment>
<dbReference type="STRING" id="29367.CLPUN_03960"/>
<sequence>MKIFKRNTTEVTDFSRDNIEDIIVNEDLSNDFKELKDINTIATLLISSTELQNKELQNTESILSEFKSNMENLAIDITNVHIKVIDTDKLADSRMLLMFLNNTRVYLEK</sequence>
<reference evidence="1 2" key="1">
    <citation type="submission" date="2016-05" db="EMBL/GenBank/DDBJ databases">
        <title>Microbial solvent formation.</title>
        <authorList>
            <person name="Poehlein A."/>
            <person name="Montoya Solano J.D."/>
            <person name="Flitsch S."/>
            <person name="Krabben P."/>
            <person name="Duerre P."/>
            <person name="Daniel R."/>
        </authorList>
    </citation>
    <scope>NUCLEOTIDE SEQUENCE [LARGE SCALE GENOMIC DNA]</scope>
    <source>
        <strain evidence="1 2">DSM 2619</strain>
    </source>
</reference>
<dbReference type="RefSeq" id="WP_077845700.1">
    <property type="nucleotide sequence ID" value="NZ_LZZM01000022.1"/>
</dbReference>
<dbReference type="Proteomes" id="UP000190890">
    <property type="component" value="Unassembled WGS sequence"/>
</dbReference>
<proteinExistence type="predicted"/>